<sequence length="350" mass="39285">MGMSRLPRELIIHVAEQMDIATLVIFTSTNKAIRELIQSYEGSICQARIRDFPVQPTGNVLSSSGVERHIRKPLTFPSIYEFELRQQRIHEILESGFIDLSSPPGLDPLTPAQQGRYAYMLQRSLCHCDAIADIAANSSQTTDYNYALISGGYWSLASGVPMDVRHRDPFMNIEARSAQIEYLKALPVEDLASLYMMITAVSSGHARDRPAISIDPAFAERITVFEECTLRHGTWFLWAQAAGEAKQQQRLYTQKGRNDLELRAMTGHMLLAGFSELISWETGLEHLPAGLRMSVLDAAKNHFEQDRPAVFYLYKVARKMIFGADDVESDSDDDDGSEDISMVDDKGDED</sequence>
<keyword evidence="3" id="KW-1185">Reference proteome</keyword>
<evidence type="ECO:0000313" key="2">
    <source>
        <dbReference type="EMBL" id="KAK9421621.1"/>
    </source>
</evidence>
<name>A0ABR2V439_9PEZI</name>
<dbReference type="CDD" id="cd09917">
    <property type="entry name" value="F-box_SF"/>
    <property type="match status" value="1"/>
</dbReference>
<organism evidence="2 3">
    <name type="scientific">Seiridium unicorne</name>
    <dbReference type="NCBI Taxonomy" id="138068"/>
    <lineage>
        <taxon>Eukaryota</taxon>
        <taxon>Fungi</taxon>
        <taxon>Dikarya</taxon>
        <taxon>Ascomycota</taxon>
        <taxon>Pezizomycotina</taxon>
        <taxon>Sordariomycetes</taxon>
        <taxon>Xylariomycetidae</taxon>
        <taxon>Amphisphaeriales</taxon>
        <taxon>Sporocadaceae</taxon>
        <taxon>Seiridium</taxon>
    </lineage>
</organism>
<reference evidence="2 3" key="1">
    <citation type="journal article" date="2024" name="J. Plant Pathol.">
        <title>Sequence and assembly of the genome of Seiridium unicorne, isolate CBS 538.82, causal agent of cypress canker disease.</title>
        <authorList>
            <person name="Scali E."/>
            <person name="Rocca G.D."/>
            <person name="Danti R."/>
            <person name="Garbelotto M."/>
            <person name="Barberini S."/>
            <person name="Baroncelli R."/>
            <person name="Emiliani G."/>
        </authorList>
    </citation>
    <scope>NUCLEOTIDE SEQUENCE [LARGE SCALE GENOMIC DNA]</scope>
    <source>
        <strain evidence="2 3">BM-138-508</strain>
    </source>
</reference>
<gene>
    <name evidence="2" type="ORF">SUNI508_05551</name>
</gene>
<evidence type="ECO:0000313" key="3">
    <source>
        <dbReference type="Proteomes" id="UP001408356"/>
    </source>
</evidence>
<proteinExistence type="predicted"/>
<accession>A0ABR2V439</accession>
<feature type="region of interest" description="Disordered" evidence="1">
    <location>
        <begin position="326"/>
        <end position="350"/>
    </location>
</feature>
<comment type="caution">
    <text evidence="2">The sequence shown here is derived from an EMBL/GenBank/DDBJ whole genome shotgun (WGS) entry which is preliminary data.</text>
</comment>
<evidence type="ECO:0000256" key="1">
    <source>
        <dbReference type="SAM" id="MobiDB-lite"/>
    </source>
</evidence>
<dbReference type="EMBL" id="JARVKF010000168">
    <property type="protein sequence ID" value="KAK9421621.1"/>
    <property type="molecule type" value="Genomic_DNA"/>
</dbReference>
<dbReference type="Proteomes" id="UP001408356">
    <property type="component" value="Unassembled WGS sequence"/>
</dbReference>
<protein>
    <submittedName>
        <fullName evidence="2">F-box domain-containing protein</fullName>
    </submittedName>
</protein>